<comment type="caution">
    <text evidence="2">The sequence shown here is derived from an EMBL/GenBank/DDBJ whole genome shotgun (WGS) entry which is preliminary data.</text>
</comment>
<dbReference type="Gene3D" id="2.30.40.10">
    <property type="entry name" value="Urease, subunit C, domain 1"/>
    <property type="match status" value="1"/>
</dbReference>
<dbReference type="Pfam" id="PF01979">
    <property type="entry name" value="Amidohydro_1"/>
    <property type="match status" value="1"/>
</dbReference>
<evidence type="ECO:0000313" key="3">
    <source>
        <dbReference type="Proteomes" id="UP001500618"/>
    </source>
</evidence>
<dbReference type="Proteomes" id="UP001500618">
    <property type="component" value="Unassembled WGS sequence"/>
</dbReference>
<sequence length="305" mass="32517">MDAHAHLTLTLRDGTMVLADRAFRDATLAAARTAGTLLIRDVGGDPALTLELARDPSSGVLAAGRFLSSQDYYFPGAHTPVHADDLAAAAVEQIQLGAQWVKLVGDFPYKLQRGVPSTPTYPLESVRAMVDAVHAAGGRVAAHTQSTHLANLVPLGIDSVEHGDEMDEASLHTMAATGAGWTPTLCMTMAPPRATDSEYFLRRRAARIERMKTMIPLAHRLGVPIMTGTDVVGFLPQEVSNLVHCGLSPVDALRSATTTARTFLGRPGFVDAEPADVVTYEDDPREDPSVLGKPAAVVRRGVRIA</sequence>
<proteinExistence type="predicted"/>
<evidence type="ECO:0000313" key="2">
    <source>
        <dbReference type="EMBL" id="GAA1696207.1"/>
    </source>
</evidence>
<dbReference type="InterPro" id="IPR051781">
    <property type="entry name" value="Metallo-dep_Hydrolase"/>
</dbReference>
<keyword evidence="3" id="KW-1185">Reference proteome</keyword>
<feature type="domain" description="Amidohydrolase-related" evidence="1">
    <location>
        <begin position="70"/>
        <end position="266"/>
    </location>
</feature>
<dbReference type="InterPro" id="IPR011059">
    <property type="entry name" value="Metal-dep_hydrolase_composite"/>
</dbReference>
<dbReference type="SUPFAM" id="SSF51556">
    <property type="entry name" value="Metallo-dependent hydrolases"/>
    <property type="match status" value="1"/>
</dbReference>
<protein>
    <submittedName>
        <fullName evidence="2">Amidohydrolase family protein</fullName>
    </submittedName>
</protein>
<evidence type="ECO:0000259" key="1">
    <source>
        <dbReference type="Pfam" id="PF01979"/>
    </source>
</evidence>
<organism evidence="2 3">
    <name type="scientific">Fodinicola feengrottensis</name>
    <dbReference type="NCBI Taxonomy" id="435914"/>
    <lineage>
        <taxon>Bacteria</taxon>
        <taxon>Bacillati</taxon>
        <taxon>Actinomycetota</taxon>
        <taxon>Actinomycetes</taxon>
        <taxon>Mycobacteriales</taxon>
        <taxon>Fodinicola</taxon>
    </lineage>
</organism>
<dbReference type="EMBL" id="BAAANY010000020">
    <property type="protein sequence ID" value="GAA1696207.1"/>
    <property type="molecule type" value="Genomic_DNA"/>
</dbReference>
<reference evidence="2 3" key="1">
    <citation type="journal article" date="2019" name="Int. J. Syst. Evol. Microbiol.">
        <title>The Global Catalogue of Microorganisms (GCM) 10K type strain sequencing project: providing services to taxonomists for standard genome sequencing and annotation.</title>
        <authorList>
            <consortium name="The Broad Institute Genomics Platform"/>
            <consortium name="The Broad Institute Genome Sequencing Center for Infectious Disease"/>
            <person name="Wu L."/>
            <person name="Ma J."/>
        </authorList>
    </citation>
    <scope>NUCLEOTIDE SEQUENCE [LARGE SCALE GENOMIC DNA]</scope>
    <source>
        <strain evidence="2 3">JCM 14718</strain>
    </source>
</reference>
<dbReference type="InterPro" id="IPR032466">
    <property type="entry name" value="Metal_Hydrolase"/>
</dbReference>
<dbReference type="PANTHER" id="PTHR43135">
    <property type="entry name" value="ALPHA-D-RIBOSE 1-METHYLPHOSPHONATE 5-TRIPHOSPHATE DIPHOSPHATASE"/>
    <property type="match status" value="1"/>
</dbReference>
<dbReference type="InterPro" id="IPR006680">
    <property type="entry name" value="Amidohydro-rel"/>
</dbReference>
<accession>A0ABN2HZX1</accession>
<name>A0ABN2HZX1_9ACTN</name>
<dbReference type="PANTHER" id="PTHR43135:SF4">
    <property type="entry name" value="AMIDOHYDROLASE-RELATED DOMAIN-CONTAINING PROTEIN"/>
    <property type="match status" value="1"/>
</dbReference>
<dbReference type="Gene3D" id="3.20.20.140">
    <property type="entry name" value="Metal-dependent hydrolases"/>
    <property type="match status" value="1"/>
</dbReference>
<gene>
    <name evidence="2" type="ORF">GCM10009765_51810</name>
</gene>